<keyword evidence="2" id="KW-0378">Hydrolase</keyword>
<keyword evidence="2" id="KW-0788">Thiol protease</keyword>
<dbReference type="PANTHER" id="PTHR12473:SF8">
    <property type="entry name" value="UBIQUITIN CARBOXYL-TERMINAL HYDROLASE MINDY-4-RELATED"/>
    <property type="match status" value="1"/>
</dbReference>
<comment type="catalytic activity">
    <reaction evidence="2">
        <text>Thiol-dependent hydrolysis of ester, thioester, amide, peptide and isopeptide bonds formed by the C-terminal Gly of ubiquitin (a 76-residue protein attached to proteins as an intracellular targeting signal).</text>
        <dbReference type="EC" id="3.4.19.12"/>
    </reaction>
</comment>
<organism evidence="4">
    <name type="scientific">Hyalella azteca</name>
    <name type="common">Amphipod</name>
    <dbReference type="NCBI Taxonomy" id="294128"/>
    <lineage>
        <taxon>Eukaryota</taxon>
        <taxon>Metazoa</taxon>
        <taxon>Ecdysozoa</taxon>
        <taxon>Arthropoda</taxon>
        <taxon>Crustacea</taxon>
        <taxon>Multicrustacea</taxon>
        <taxon>Malacostraca</taxon>
        <taxon>Eumalacostraca</taxon>
        <taxon>Peracarida</taxon>
        <taxon>Amphipoda</taxon>
        <taxon>Senticaudata</taxon>
        <taxon>Talitrida</taxon>
        <taxon>Talitroidea</taxon>
        <taxon>Hyalellidae</taxon>
        <taxon>Hyalella</taxon>
    </lineage>
</organism>
<dbReference type="EMBL" id="JQDR03017115">
    <property type="protein sequence ID" value="KAA0184203.1"/>
    <property type="molecule type" value="Genomic_DNA"/>
</dbReference>
<dbReference type="Proteomes" id="UP000711488">
    <property type="component" value="Unassembled WGS sequence"/>
</dbReference>
<reference evidence="4" key="1">
    <citation type="submission" date="2014-08" db="EMBL/GenBank/DDBJ databases">
        <authorList>
            <person name="Murali S."/>
            <person name="Richards S."/>
            <person name="Bandaranaike D."/>
            <person name="Bellair M."/>
            <person name="Blankenburg K."/>
            <person name="Chao H."/>
            <person name="Dinh H."/>
            <person name="Doddapaneni H."/>
            <person name="Dugan-Rocha S."/>
            <person name="Elkadiri S."/>
            <person name="Gnanaolivu R."/>
            <person name="Hughes D."/>
            <person name="Lee S."/>
            <person name="Li M."/>
            <person name="Ming W."/>
            <person name="Munidasa M."/>
            <person name="Muniz J."/>
            <person name="Nguyen L."/>
            <person name="Osuji N."/>
            <person name="Pu L.-L."/>
            <person name="Puazo M."/>
            <person name="Skinner E."/>
            <person name="Qu C."/>
            <person name="Quiroz J."/>
            <person name="Raj R."/>
            <person name="Weissenberger G."/>
            <person name="Xin Y."/>
            <person name="Zou X."/>
            <person name="Han Y."/>
            <person name="Worley K."/>
            <person name="Muzny D."/>
            <person name="Gibbs R."/>
        </authorList>
    </citation>
    <scope>NUCLEOTIDE SEQUENCE</scope>
    <source>
        <strain evidence="4">HAZT.00-mixed</strain>
        <tissue evidence="4">Whole organism</tissue>
    </source>
</reference>
<protein>
    <recommendedName>
        <fullName evidence="2">Ubiquitin carboxyl-terminal hydrolase MINDY</fullName>
        <ecNumber evidence="2">3.4.19.12</ecNumber>
    </recommendedName>
</protein>
<reference evidence="4" key="2">
    <citation type="journal article" date="2018" name="Environ. Sci. Technol.">
        <title>The Toxicogenome of Hyalella azteca: A Model for Sediment Ecotoxicology and Evolutionary Toxicology.</title>
        <authorList>
            <person name="Poynton H.C."/>
            <person name="Hasenbein S."/>
            <person name="Benoit J.B."/>
            <person name="Sepulveda M.S."/>
            <person name="Poelchau M.F."/>
            <person name="Hughes D.S.T."/>
            <person name="Murali S.C."/>
            <person name="Chen S."/>
            <person name="Glastad K.M."/>
            <person name="Goodisman M.A.D."/>
            <person name="Werren J.H."/>
            <person name="Vineis J.H."/>
            <person name="Bowen J.L."/>
            <person name="Friedrich M."/>
            <person name="Jones J."/>
            <person name="Robertson H.M."/>
            <person name="Feyereisen R."/>
            <person name="Mechler-Hickson A."/>
            <person name="Mathers N."/>
            <person name="Lee C.E."/>
            <person name="Colbourne J.K."/>
            <person name="Biales A."/>
            <person name="Johnston J.S."/>
            <person name="Wellborn G.A."/>
            <person name="Rosendale A.J."/>
            <person name="Cridge A.G."/>
            <person name="Munoz-Torres M.C."/>
            <person name="Bain P.A."/>
            <person name="Manny A.R."/>
            <person name="Major K.M."/>
            <person name="Lambert F.N."/>
            <person name="Vulpe C.D."/>
            <person name="Tuck P."/>
            <person name="Blalock B.J."/>
            <person name="Lin Y.Y."/>
            <person name="Smith M.E."/>
            <person name="Ochoa-Acuna H."/>
            <person name="Chen M.M."/>
            <person name="Childers C.P."/>
            <person name="Qu J."/>
            <person name="Dugan S."/>
            <person name="Lee S.L."/>
            <person name="Chao H."/>
            <person name="Dinh H."/>
            <person name="Han Y."/>
            <person name="Doddapaneni H."/>
            <person name="Worley K.C."/>
            <person name="Muzny D.M."/>
            <person name="Gibbs R.A."/>
            <person name="Richards S."/>
        </authorList>
    </citation>
    <scope>NUCLEOTIDE SEQUENCE</scope>
    <source>
        <strain evidence="4">HAZT.00-mixed</strain>
        <tissue evidence="4">Whole organism</tissue>
    </source>
</reference>
<reference evidence="4" key="3">
    <citation type="submission" date="2019-06" db="EMBL/GenBank/DDBJ databases">
        <authorList>
            <person name="Poynton C."/>
            <person name="Hasenbein S."/>
            <person name="Benoit J.B."/>
            <person name="Sepulveda M.S."/>
            <person name="Poelchau M.F."/>
            <person name="Murali S.C."/>
            <person name="Chen S."/>
            <person name="Glastad K.M."/>
            <person name="Werren J.H."/>
            <person name="Vineis J.H."/>
            <person name="Bowen J.L."/>
            <person name="Friedrich M."/>
            <person name="Jones J."/>
            <person name="Robertson H.M."/>
            <person name="Feyereisen R."/>
            <person name="Mechler-Hickson A."/>
            <person name="Mathers N."/>
            <person name="Lee C.E."/>
            <person name="Colbourne J.K."/>
            <person name="Biales A."/>
            <person name="Johnston J.S."/>
            <person name="Wellborn G.A."/>
            <person name="Rosendale A.J."/>
            <person name="Cridge A.G."/>
            <person name="Munoz-Torres M.C."/>
            <person name="Bain P.A."/>
            <person name="Manny A.R."/>
            <person name="Major K.M."/>
            <person name="Lambert F.N."/>
            <person name="Vulpe C.D."/>
            <person name="Tuck P."/>
            <person name="Blalock B.J."/>
            <person name="Lin Y.-Y."/>
            <person name="Smith M.E."/>
            <person name="Ochoa-Acuna H."/>
            <person name="Chen M.-J.M."/>
            <person name="Childers C.P."/>
            <person name="Qu J."/>
            <person name="Dugan S."/>
            <person name="Lee S.L."/>
            <person name="Chao H."/>
            <person name="Dinh H."/>
            <person name="Han Y."/>
            <person name="Doddapaneni H."/>
            <person name="Worley K.C."/>
            <person name="Muzny D.M."/>
            <person name="Gibbs R.A."/>
            <person name="Richards S."/>
        </authorList>
    </citation>
    <scope>NUCLEOTIDE SEQUENCE</scope>
    <source>
        <strain evidence="4">HAZT.00-mixed</strain>
        <tissue evidence="4">Whole organism</tissue>
    </source>
</reference>
<comment type="function">
    <text evidence="2">Hydrolase that can remove 'Lys-48'-linked conjugated ubiquitin from proteins.</text>
</comment>
<dbReference type="GO" id="GO:1990380">
    <property type="term" value="F:K48-linked deubiquitinase activity"/>
    <property type="evidence" value="ECO:0007669"/>
    <property type="project" value="UniProtKB-UniRule"/>
</dbReference>
<dbReference type="EC" id="3.4.19.12" evidence="2"/>
<dbReference type="AlphaFoldDB" id="A0A6A0GRY1"/>
<dbReference type="GO" id="GO:0006508">
    <property type="term" value="P:proteolysis"/>
    <property type="evidence" value="ECO:0007669"/>
    <property type="project" value="UniProtKB-KW"/>
</dbReference>
<evidence type="ECO:0000256" key="2">
    <source>
        <dbReference type="RuleBase" id="RU367088"/>
    </source>
</evidence>
<keyword evidence="2" id="KW-0833">Ubl conjugation pathway</keyword>
<dbReference type="Pfam" id="PF13898">
    <property type="entry name" value="MINDY-3_4_CD"/>
    <property type="match status" value="1"/>
</dbReference>
<comment type="caution">
    <text evidence="4">The sequence shown here is derived from an EMBL/GenBank/DDBJ whole genome shotgun (WGS) entry which is preliminary data.</text>
</comment>
<feature type="domain" description="Deubiquitinating enzyme MINDY-3/4 conserved" evidence="3">
    <location>
        <begin position="9"/>
        <end position="85"/>
    </location>
</feature>
<sequence>MTCTTAPVNESHYTCLFCRNPAITSDDPPDTSFDMYYYDGLALQEDEIRLTIKLGSDEGCSSTTLVPPLEHCIRTKWPSATVDWHSTDPLL</sequence>
<dbReference type="GO" id="GO:0004843">
    <property type="term" value="F:cysteine-type deubiquitinase activity"/>
    <property type="evidence" value="ECO:0007669"/>
    <property type="project" value="UniProtKB-UniRule"/>
</dbReference>
<dbReference type="InterPro" id="IPR039785">
    <property type="entry name" value="MINY3/4"/>
</dbReference>
<name>A0A6A0GRY1_HYAAZ</name>
<dbReference type="GO" id="GO:0071108">
    <property type="term" value="P:protein K48-linked deubiquitination"/>
    <property type="evidence" value="ECO:0007669"/>
    <property type="project" value="InterPro"/>
</dbReference>
<evidence type="ECO:0000313" key="4">
    <source>
        <dbReference type="EMBL" id="KAA0184203.1"/>
    </source>
</evidence>
<gene>
    <name evidence="4" type="ORF">HAZT_HAZT003649</name>
</gene>
<evidence type="ECO:0000256" key="1">
    <source>
        <dbReference type="ARBA" id="ARBA00011074"/>
    </source>
</evidence>
<accession>A0A6A0GRY1</accession>
<evidence type="ECO:0000259" key="3">
    <source>
        <dbReference type="Pfam" id="PF13898"/>
    </source>
</evidence>
<proteinExistence type="inferred from homology"/>
<comment type="similarity">
    <text evidence="1 2">Belongs to the MINDY deubiquitinase family. FAM188 subfamily.</text>
</comment>
<keyword evidence="2" id="KW-0645">Protease</keyword>
<dbReference type="PANTHER" id="PTHR12473">
    <property type="entry name" value="UBIQUITIN CARBOXYL-TERMINAL HYDROLASE MINDY-4-RELATED"/>
    <property type="match status" value="1"/>
</dbReference>
<dbReference type="InterPro" id="IPR025257">
    <property type="entry name" value="MINDY-3/4_CD"/>
</dbReference>